<sequence>MKQLKYNQLELIIGGNRWGNATIGAMNGAKYGVKLCRPGGPWAMGGCGLVGAGIGGYVGYRF</sequence>
<reference evidence="1 4" key="3">
    <citation type="submission" date="2019-11" db="EMBL/GenBank/DDBJ databases">
        <title>Draft genome sequence of 12 host-associated Lactobacillus reuteri rodent strains.</title>
        <authorList>
            <person name="Zhang S."/>
            <person name="Ozcam M."/>
            <person name="Van Pijkeren J.P."/>
        </authorList>
    </citation>
    <scope>NUCLEOTIDE SEQUENCE [LARGE SCALE GENOMIC DNA]</scope>
    <source>
        <strain evidence="1 4">Lr4020</strain>
    </source>
</reference>
<name>A0A256VDU2_LIMRT</name>
<protein>
    <submittedName>
        <fullName evidence="1">Bacteriocin</fullName>
    </submittedName>
</protein>
<proteinExistence type="predicted"/>
<accession>A0A256VDU2</accession>
<reference evidence="2 3" key="1">
    <citation type="submission" date="2017-05" db="EMBL/GenBank/DDBJ databases">
        <authorList>
            <person name="Lin X.B."/>
            <person name="Stothard P."/>
            <person name="Tasseva G."/>
            <person name="Walter J."/>
        </authorList>
    </citation>
    <scope>NUCLEOTIDE SEQUENCE [LARGE SCALE GENOMIC DNA]</scope>
    <source>
        <strain evidence="2 3">105n</strain>
    </source>
</reference>
<comment type="caution">
    <text evidence="1">The sequence shown here is derived from an EMBL/GenBank/DDBJ whole genome shotgun (WGS) entry which is preliminary data.</text>
</comment>
<evidence type="ECO:0000313" key="1">
    <source>
        <dbReference type="EMBL" id="MRH08008.1"/>
    </source>
</evidence>
<dbReference type="EMBL" id="NGPX01000005">
    <property type="protein sequence ID" value="OYS95799.1"/>
    <property type="molecule type" value="Genomic_DNA"/>
</dbReference>
<evidence type="ECO:0000313" key="4">
    <source>
        <dbReference type="Proteomes" id="UP000472879"/>
    </source>
</evidence>
<gene>
    <name evidence="2" type="ORF">CBG15_00715</name>
    <name evidence="1" type="ORF">GIX81_00735</name>
</gene>
<dbReference type="AlphaFoldDB" id="A0A256VDU2"/>
<dbReference type="Proteomes" id="UP000472879">
    <property type="component" value="Unassembled WGS sequence"/>
</dbReference>
<evidence type="ECO:0000313" key="3">
    <source>
        <dbReference type="Proteomes" id="UP000216681"/>
    </source>
</evidence>
<dbReference type="EMBL" id="WJNA01000001">
    <property type="protein sequence ID" value="MRH08008.1"/>
    <property type="molecule type" value="Genomic_DNA"/>
</dbReference>
<dbReference type="Proteomes" id="UP000216681">
    <property type="component" value="Unassembled WGS sequence"/>
</dbReference>
<reference evidence="2 3" key="2">
    <citation type="submission" date="2017-09" db="EMBL/GenBank/DDBJ databases">
        <title>Tripartite evolution among Lactobacillus johnsonii, Lactobacillus taiwanensis, Lactobacillus reuteri and their rodent host.</title>
        <authorList>
            <person name="Wang T."/>
            <person name="Knowles S."/>
            <person name="Cheng C."/>
        </authorList>
    </citation>
    <scope>NUCLEOTIDE SEQUENCE [LARGE SCALE GENOMIC DNA]</scope>
    <source>
        <strain evidence="2 3">105n</strain>
    </source>
</reference>
<evidence type="ECO:0000313" key="2">
    <source>
        <dbReference type="EMBL" id="OYS95799.1"/>
    </source>
</evidence>
<organism evidence="1 4">
    <name type="scientific">Limosilactobacillus reuteri</name>
    <name type="common">Lactobacillus reuteri</name>
    <dbReference type="NCBI Taxonomy" id="1598"/>
    <lineage>
        <taxon>Bacteria</taxon>
        <taxon>Bacillati</taxon>
        <taxon>Bacillota</taxon>
        <taxon>Bacilli</taxon>
        <taxon>Lactobacillales</taxon>
        <taxon>Lactobacillaceae</taxon>
        <taxon>Limosilactobacillus</taxon>
    </lineage>
</organism>
<dbReference type="RefSeq" id="WP_019251179.1">
    <property type="nucleotide sequence ID" value="NZ_JAJGTF010000139.1"/>
</dbReference>